<dbReference type="AlphaFoldDB" id="Q07JA6"/>
<dbReference type="KEGG" id="rpe:RPE_4052"/>
<evidence type="ECO:0000313" key="1">
    <source>
        <dbReference type="EMBL" id="ABJ07978.1"/>
    </source>
</evidence>
<reference evidence="1" key="1">
    <citation type="submission" date="2006-09" db="EMBL/GenBank/DDBJ databases">
        <title>Complete sequence of Rhodopseudomonas palustris BisA53.</title>
        <authorList>
            <consortium name="US DOE Joint Genome Institute"/>
            <person name="Copeland A."/>
            <person name="Lucas S."/>
            <person name="Lapidus A."/>
            <person name="Barry K."/>
            <person name="Detter J.C."/>
            <person name="Glavina del Rio T."/>
            <person name="Hammon N."/>
            <person name="Israni S."/>
            <person name="Dalin E."/>
            <person name="Tice H."/>
            <person name="Pitluck S."/>
            <person name="Chain P."/>
            <person name="Malfatti S."/>
            <person name="Shin M."/>
            <person name="Vergez L."/>
            <person name="Schmutz J."/>
            <person name="Larimer F."/>
            <person name="Land M."/>
            <person name="Hauser L."/>
            <person name="Pelletier D.A."/>
            <person name="Kyrpides N."/>
            <person name="Kim E."/>
            <person name="Harwood C.S."/>
            <person name="Oda Y."/>
            <person name="Richardson P."/>
        </authorList>
    </citation>
    <scope>NUCLEOTIDE SEQUENCE [LARGE SCALE GENOMIC DNA]</scope>
    <source>
        <strain evidence="1">BisA53</strain>
    </source>
</reference>
<proteinExistence type="predicted"/>
<gene>
    <name evidence="1" type="ordered locus">RPE_4052</name>
</gene>
<sequence length="84" mass="8804">MQDGAGLGTIPDLDLLACVIVGKHIGVPADLYPEHIGWAAGETADPDRIRLAAPNNAPEQSKGNALYLTCMMISAAHYAFGIDV</sequence>
<organism evidence="1">
    <name type="scientific">Rhodopseudomonas palustris (strain BisA53)</name>
    <dbReference type="NCBI Taxonomy" id="316055"/>
    <lineage>
        <taxon>Bacteria</taxon>
        <taxon>Pseudomonadati</taxon>
        <taxon>Pseudomonadota</taxon>
        <taxon>Alphaproteobacteria</taxon>
        <taxon>Hyphomicrobiales</taxon>
        <taxon>Nitrobacteraceae</taxon>
        <taxon>Rhodopseudomonas</taxon>
    </lineage>
</organism>
<protein>
    <submittedName>
        <fullName evidence="1">Uncharacterized protein</fullName>
    </submittedName>
</protein>
<dbReference type="EMBL" id="CP000463">
    <property type="protein sequence ID" value="ABJ07978.1"/>
    <property type="molecule type" value="Genomic_DNA"/>
</dbReference>
<accession>Q07JA6</accession>
<dbReference type="HOGENOM" id="CLU_2525348_0_0_5"/>
<name>Q07JA6_RHOP5</name>